<protein>
    <submittedName>
        <fullName evidence="2">MarR family transcriptional regulator</fullName>
    </submittedName>
</protein>
<dbReference type="KEGG" id="aqg:HRU87_06925"/>
<feature type="domain" description="HTH marR-type" evidence="1">
    <location>
        <begin position="11"/>
        <end position="57"/>
    </location>
</feature>
<dbReference type="RefSeq" id="WP_173494169.1">
    <property type="nucleotide sequence ID" value="NZ_CP054056.1"/>
</dbReference>
<organism evidence="2 3">
    <name type="scientific">Aquiluna borgnonia</name>
    <dbReference type="NCBI Taxonomy" id="2499157"/>
    <lineage>
        <taxon>Bacteria</taxon>
        <taxon>Bacillati</taxon>
        <taxon>Actinomycetota</taxon>
        <taxon>Actinomycetes</taxon>
        <taxon>Micrococcales</taxon>
        <taxon>Microbacteriaceae</taxon>
        <taxon>Luna cluster</taxon>
        <taxon>Luna-1 subcluster</taxon>
        <taxon>Aquiluna</taxon>
    </lineage>
</organism>
<dbReference type="Pfam" id="PF12802">
    <property type="entry name" value="MarR_2"/>
    <property type="match status" value="1"/>
</dbReference>
<dbReference type="InterPro" id="IPR036388">
    <property type="entry name" value="WH-like_DNA-bd_sf"/>
</dbReference>
<reference evidence="2 3" key="1">
    <citation type="submission" date="2020-05" db="EMBL/GenBank/DDBJ databases">
        <title>Aquirufa sp. strain 15G-AUS-rot a new Aquirufa species.</title>
        <authorList>
            <person name="Pitt A."/>
            <person name="Hahn M.W."/>
        </authorList>
    </citation>
    <scope>NUCLEOTIDE SEQUENCE [LARGE SCALE GENOMIC DNA]</scope>
    <source>
        <strain evidence="2 3">15G-AUS-rot</strain>
    </source>
</reference>
<name>A0A7D4TS64_9MICO</name>
<evidence type="ECO:0000259" key="1">
    <source>
        <dbReference type="Pfam" id="PF12802"/>
    </source>
</evidence>
<accession>A0A7D4TS64</accession>
<sequence length="94" mass="10604">MSDKWTFLSHHAHVLIALSDDPELTMDELARISGITTRSVVNVLNDLVDAGYLTKERLGRKNHYNINLEAPLRHQTSANRKVGDLIRALGQFSH</sequence>
<dbReference type="Proteomes" id="UP000501003">
    <property type="component" value="Chromosome"/>
</dbReference>
<dbReference type="AlphaFoldDB" id="A0A7D4TS64"/>
<evidence type="ECO:0000313" key="3">
    <source>
        <dbReference type="Proteomes" id="UP000501003"/>
    </source>
</evidence>
<dbReference type="GO" id="GO:0003700">
    <property type="term" value="F:DNA-binding transcription factor activity"/>
    <property type="evidence" value="ECO:0007669"/>
    <property type="project" value="InterPro"/>
</dbReference>
<dbReference type="SUPFAM" id="SSF46785">
    <property type="entry name" value="Winged helix' DNA-binding domain"/>
    <property type="match status" value="1"/>
</dbReference>
<dbReference type="Gene3D" id="1.10.10.10">
    <property type="entry name" value="Winged helix-like DNA-binding domain superfamily/Winged helix DNA-binding domain"/>
    <property type="match status" value="1"/>
</dbReference>
<evidence type="ECO:0000313" key="2">
    <source>
        <dbReference type="EMBL" id="QKJ25873.1"/>
    </source>
</evidence>
<dbReference type="EMBL" id="CP054056">
    <property type="protein sequence ID" value="QKJ25873.1"/>
    <property type="molecule type" value="Genomic_DNA"/>
</dbReference>
<dbReference type="InterPro" id="IPR036390">
    <property type="entry name" value="WH_DNA-bd_sf"/>
</dbReference>
<gene>
    <name evidence="2" type="ORF">HRU87_06925</name>
</gene>
<dbReference type="InterPro" id="IPR000835">
    <property type="entry name" value="HTH_MarR-typ"/>
</dbReference>
<keyword evidence="3" id="KW-1185">Reference proteome</keyword>
<proteinExistence type="predicted"/>